<dbReference type="EC" id="3.6.1.57" evidence="4"/>
<proteinExistence type="predicted"/>
<evidence type="ECO:0000256" key="1">
    <source>
        <dbReference type="PIRSR" id="PIRSR620023-1"/>
    </source>
</evidence>
<feature type="active site" description="Proton acceptor" evidence="1">
    <location>
        <position position="23"/>
    </location>
</feature>
<dbReference type="GO" id="GO:0016747">
    <property type="term" value="F:acyltransferase activity, transferring groups other than amino-acyl groups"/>
    <property type="evidence" value="ECO:0007669"/>
    <property type="project" value="InterPro"/>
</dbReference>
<dbReference type="STRING" id="692370.A6F68_00417"/>
<keyword evidence="5" id="KW-1185">Reference proteome</keyword>
<gene>
    <name evidence="4" type="primary">pseG</name>
    <name evidence="4" type="ORF">A6F68_00417</name>
</gene>
<dbReference type="NCBIfam" id="TIGR03590">
    <property type="entry name" value="PseG"/>
    <property type="match status" value="1"/>
</dbReference>
<feature type="binding site" evidence="2">
    <location>
        <position position="260"/>
    </location>
    <ligand>
        <name>substrate</name>
    </ligand>
</feature>
<evidence type="ECO:0000313" key="5">
    <source>
        <dbReference type="Proteomes" id="UP000092932"/>
    </source>
</evidence>
<keyword evidence="4" id="KW-0378">Hydrolase</keyword>
<dbReference type="Proteomes" id="UP000092932">
    <property type="component" value="Chromosome"/>
</dbReference>
<dbReference type="OrthoDB" id="9788924at2"/>
<reference evidence="4 5" key="1">
    <citation type="submission" date="2016-07" db="EMBL/GenBank/DDBJ databases">
        <title>Complete genome sequence of Altererythrobacter dongtanensis KCTC 22672, a type strain with esterase isolated from tidal flat.</title>
        <authorList>
            <person name="Cheng H."/>
            <person name="Wu Y.-H."/>
            <person name="Zhou P."/>
            <person name="Huo Y.-Y."/>
            <person name="Wang C.-S."/>
            <person name="Xu X.-W."/>
        </authorList>
    </citation>
    <scope>NUCLEOTIDE SEQUENCE [LARGE SCALE GENOMIC DNA]</scope>
    <source>
        <strain evidence="4 5">KCTC 22672</strain>
    </source>
</reference>
<dbReference type="PATRIC" id="fig|692370.5.peg.429"/>
<dbReference type="Gene3D" id="3.40.50.11190">
    <property type="match status" value="1"/>
</dbReference>
<dbReference type="Gene3D" id="3.40.630.30">
    <property type="match status" value="1"/>
</dbReference>
<dbReference type="InterPro" id="IPR016181">
    <property type="entry name" value="Acyl_CoA_acyltransferase"/>
</dbReference>
<evidence type="ECO:0000313" key="4">
    <source>
        <dbReference type="EMBL" id="ANY18952.1"/>
    </source>
</evidence>
<dbReference type="EMBL" id="CP016591">
    <property type="protein sequence ID" value="ANY18952.1"/>
    <property type="molecule type" value="Genomic_DNA"/>
</dbReference>
<dbReference type="InterPro" id="IPR020023">
    <property type="entry name" value="PseG"/>
</dbReference>
<dbReference type="InterPro" id="IPR000182">
    <property type="entry name" value="GNAT_dom"/>
</dbReference>
<dbReference type="SUPFAM" id="SSF55729">
    <property type="entry name" value="Acyl-CoA N-acyltransferases (Nat)"/>
    <property type="match status" value="1"/>
</dbReference>
<protein>
    <submittedName>
        <fullName evidence="4">UDP-2,4-diacetamido-2,4, 6-trideoxy-beta-L-altropyranose hydrolase</fullName>
        <ecNumber evidence="4">3.6.1.57</ecNumber>
    </submittedName>
</protein>
<sequence>MRCNEPPRIAIRADAGPSIGIGHLRRCLSLAQALRDLGVQVRFVTRVDGYPSAEVIEGAGFAVSCLPADGDDAAETIAVLSEWRPDWIIVDSYRLDAEWHSTMRDRLGCRVAAIDDVADREFDVEVLIDHNLAPDARAKYAGLLLRGSRILAGPRFALLGRVYADARPVEIVEKVRSIGIFVGGFDQSGLAKRALGAVRDAGFCGRVEVVAASADPRLPALEEAIAADENATLSLDLPNLADFFARHDLQIGAGGGATWERCCLGVPSVLAVVAENQLAVVPHLEAAGVILASAPDRESLAAAVARLIGDVSLRQEMARAARSLVDGAGSDRVAVALLADRLRVREATEEDCELAYRWRNDSATRAVSRERSEIPLDDHRDWFARTLADPARSLLIGMIGSRPVGVIRFDRVDEASVEVSLYLDPDLHGIGIGPHLLAAGERRAAAGLDIVAEVLEGNRGSARLFESSGYFRVSPGHYRKPGVLPAGDD</sequence>
<dbReference type="Gene3D" id="3.40.50.2000">
    <property type="entry name" value="Glycogen Phosphorylase B"/>
    <property type="match status" value="1"/>
</dbReference>
<name>A0A1B2A9Z3_9SPHN</name>
<dbReference type="RefSeq" id="WP_067675662.1">
    <property type="nucleotide sequence ID" value="NZ_CP016591.1"/>
</dbReference>
<accession>A0A1B2A9Z3</accession>
<evidence type="ECO:0000259" key="3">
    <source>
        <dbReference type="PROSITE" id="PS51186"/>
    </source>
</evidence>
<organism evidence="4 5">
    <name type="scientific">Tsuneonella dongtanensis</name>
    <dbReference type="NCBI Taxonomy" id="692370"/>
    <lineage>
        <taxon>Bacteria</taxon>
        <taxon>Pseudomonadati</taxon>
        <taxon>Pseudomonadota</taxon>
        <taxon>Alphaproteobacteria</taxon>
        <taxon>Sphingomonadales</taxon>
        <taxon>Erythrobacteraceae</taxon>
        <taxon>Tsuneonella</taxon>
    </lineage>
</organism>
<dbReference type="SUPFAM" id="SSF53756">
    <property type="entry name" value="UDP-Glycosyltransferase/glycogen phosphorylase"/>
    <property type="match status" value="1"/>
</dbReference>
<dbReference type="KEGG" id="ado:A6F68_00417"/>
<evidence type="ECO:0000256" key="2">
    <source>
        <dbReference type="PIRSR" id="PIRSR620023-2"/>
    </source>
</evidence>
<dbReference type="GO" id="GO:0016787">
    <property type="term" value="F:hydrolase activity"/>
    <property type="evidence" value="ECO:0007669"/>
    <property type="project" value="UniProtKB-KW"/>
</dbReference>
<dbReference type="Pfam" id="PF13302">
    <property type="entry name" value="Acetyltransf_3"/>
    <property type="match status" value="1"/>
</dbReference>
<dbReference type="AlphaFoldDB" id="A0A1B2A9Z3"/>
<dbReference type="PROSITE" id="PS51186">
    <property type="entry name" value="GNAT"/>
    <property type="match status" value="1"/>
</dbReference>
<feature type="domain" description="N-acetyltransferase" evidence="3">
    <location>
        <begin position="342"/>
        <end position="489"/>
    </location>
</feature>